<dbReference type="InterPro" id="IPR001375">
    <property type="entry name" value="Peptidase_S9_cat"/>
</dbReference>
<evidence type="ECO:0000313" key="4">
    <source>
        <dbReference type="EMBL" id="TYR31715.1"/>
    </source>
</evidence>
<dbReference type="GO" id="GO:0006508">
    <property type="term" value="P:proteolysis"/>
    <property type="evidence" value="ECO:0007669"/>
    <property type="project" value="InterPro"/>
</dbReference>
<dbReference type="InterPro" id="IPR002469">
    <property type="entry name" value="Peptidase_S9B_N"/>
</dbReference>
<keyword evidence="5" id="KW-1185">Reference proteome</keyword>
<dbReference type="InterPro" id="IPR050278">
    <property type="entry name" value="Serine_Prot_S9B/DPPIV"/>
</dbReference>
<dbReference type="Gene3D" id="2.140.10.30">
    <property type="entry name" value="Dipeptidylpeptidase IV, N-terminal domain"/>
    <property type="match status" value="1"/>
</dbReference>
<dbReference type="EMBL" id="VTAV01000023">
    <property type="protein sequence ID" value="TYR31715.1"/>
    <property type="molecule type" value="Genomic_DNA"/>
</dbReference>
<name>A0A5D4GWV1_9SPHI</name>
<feature type="domain" description="Peptidase S9 prolyl oligopeptidase catalytic" evidence="2">
    <location>
        <begin position="531"/>
        <end position="724"/>
    </location>
</feature>
<dbReference type="Gene3D" id="3.40.50.1820">
    <property type="entry name" value="alpha/beta hydrolase"/>
    <property type="match status" value="1"/>
</dbReference>
<dbReference type="InterPro" id="IPR029058">
    <property type="entry name" value="AB_hydrolase_fold"/>
</dbReference>
<dbReference type="Pfam" id="PF00930">
    <property type="entry name" value="DPPIV_N"/>
    <property type="match status" value="1"/>
</dbReference>
<sequence length="725" mass="82759">MKKLLVLFLFGSTFAYAQRNFTIEETVFGPRQFAPETLVAPQWIPDTDAFTYLDAKYQNLLIRDSKSNWQDKTLVTTSQIAEAIKKTLGTEDEIILTYFPYDYQWKDQNTLAFQINAKNWKYTISYLLKDNKAAILTKAPNEGTNIEIASDFSKTAYLIGNNIEIIDQKGAQTKVTQDTLDGIVNGSDYTHRQEFGINKGMWWSPDNDKLLYYRKDETMVTKYPLIQWQERVASVKDIRYPMAGMKSEEVTLVVYNSKSGRKTTLKTGEPKEQFLTICTWDPSSQFVYVGVLNREQNHLKLNKYNAETGDLVQTLFEEQSSTWVEPQHALLFLPNKPNQFLYQTDQDGYNQLYLYNTDGKLIKNLGFQDVIVEDVRDFLPKGNSLTYIGITNNGLDRQLFKVEIPSGKTKQLTQAQGTHNASISSTGKFVLDQYANISTPNTINILQADGKTAQHILTAENPFEGEVTLPKIEPVSLISADGKTPLNGRIIYPNDFDPNKKYPVMVYLYGGSHAQLVQNRWLYGAGYFDLYMAQQGYIVFTMDNRGSDARGRDFTRVTHRQLGQAEMADQLCGITYLKTKNFVDTTNIGIFGWSFGGFMTTSLMVYHPEVFNAAVAGGPVIDWKYYEIMYGERYMDTPQENPDGYALTSLIDKAKQLKGNLLIIHGAQDPVVVQQHSMDFIEACIKAGKQVDYFLYPTHEHNVMGKDRIHMYEKIAHYFDLHLKK</sequence>
<evidence type="ECO:0000259" key="3">
    <source>
        <dbReference type="Pfam" id="PF00930"/>
    </source>
</evidence>
<dbReference type="GO" id="GO:0008239">
    <property type="term" value="F:dipeptidyl-peptidase activity"/>
    <property type="evidence" value="ECO:0007669"/>
    <property type="project" value="TreeGrafter"/>
</dbReference>
<evidence type="ECO:0000313" key="5">
    <source>
        <dbReference type="Proteomes" id="UP000322362"/>
    </source>
</evidence>
<keyword evidence="1" id="KW-0732">Signal</keyword>
<feature type="signal peptide" evidence="1">
    <location>
        <begin position="1"/>
        <end position="17"/>
    </location>
</feature>
<dbReference type="AlphaFoldDB" id="A0A5D4GWV1"/>
<organism evidence="4 5">
    <name type="scientific">Sphingobacterium phlebotomi</name>
    <dbReference type="NCBI Taxonomy" id="2605433"/>
    <lineage>
        <taxon>Bacteria</taxon>
        <taxon>Pseudomonadati</taxon>
        <taxon>Bacteroidota</taxon>
        <taxon>Sphingobacteriia</taxon>
        <taxon>Sphingobacteriales</taxon>
        <taxon>Sphingobacteriaceae</taxon>
        <taxon>Sphingobacterium</taxon>
    </lineage>
</organism>
<dbReference type="PANTHER" id="PTHR11731:SF193">
    <property type="entry name" value="DIPEPTIDYL PEPTIDASE 9"/>
    <property type="match status" value="1"/>
</dbReference>
<reference evidence="4 5" key="1">
    <citation type="submission" date="2019-08" db="EMBL/GenBank/DDBJ databases">
        <title>Phlebobacter frassis gen. nov. sp. nov., a new member of family Sphingobacteriaceae isolated from sand fly rearing media.</title>
        <authorList>
            <person name="Kakumanu M.L."/>
            <person name="Marayati B.F."/>
            <person name="Wada-Katsumata A."/>
            <person name="Wasserberg G."/>
            <person name="Schal C."/>
            <person name="Apperson C.S."/>
            <person name="Ponnusamy L."/>
        </authorList>
    </citation>
    <scope>NUCLEOTIDE SEQUENCE [LARGE SCALE GENOMIC DNA]</scope>
    <source>
        <strain evidence="4 5">SSI9</strain>
    </source>
</reference>
<proteinExistence type="predicted"/>
<gene>
    <name evidence="4" type="ORF">FXV77_20495</name>
</gene>
<accession>A0A5D4GWV1</accession>
<dbReference type="RefSeq" id="WP_148921113.1">
    <property type="nucleotide sequence ID" value="NZ_VTAV01000023.1"/>
</dbReference>
<dbReference type="Pfam" id="PF00326">
    <property type="entry name" value="Peptidase_S9"/>
    <property type="match status" value="1"/>
</dbReference>
<feature type="domain" description="Dipeptidylpeptidase IV N-terminal" evidence="3">
    <location>
        <begin position="122"/>
        <end position="440"/>
    </location>
</feature>
<dbReference type="Proteomes" id="UP000322362">
    <property type="component" value="Unassembled WGS sequence"/>
</dbReference>
<evidence type="ECO:0000256" key="1">
    <source>
        <dbReference type="SAM" id="SignalP"/>
    </source>
</evidence>
<dbReference type="SUPFAM" id="SSF82171">
    <property type="entry name" value="DPP6 N-terminal domain-like"/>
    <property type="match status" value="1"/>
</dbReference>
<evidence type="ECO:0000259" key="2">
    <source>
        <dbReference type="Pfam" id="PF00326"/>
    </source>
</evidence>
<dbReference type="PANTHER" id="PTHR11731">
    <property type="entry name" value="PROTEASE FAMILY S9B,C DIPEPTIDYL-PEPTIDASE IV-RELATED"/>
    <property type="match status" value="1"/>
</dbReference>
<protein>
    <submittedName>
        <fullName evidence="4">S9 family peptidase</fullName>
    </submittedName>
</protein>
<dbReference type="GO" id="GO:0008236">
    <property type="term" value="F:serine-type peptidase activity"/>
    <property type="evidence" value="ECO:0007669"/>
    <property type="project" value="InterPro"/>
</dbReference>
<comment type="caution">
    <text evidence="4">The sequence shown here is derived from an EMBL/GenBank/DDBJ whole genome shotgun (WGS) entry which is preliminary data.</text>
</comment>
<feature type="chain" id="PRO_5022972042" evidence="1">
    <location>
        <begin position="18"/>
        <end position="725"/>
    </location>
</feature>
<dbReference type="SUPFAM" id="SSF53474">
    <property type="entry name" value="alpha/beta-Hydrolases"/>
    <property type="match status" value="1"/>
</dbReference>